<dbReference type="SUPFAM" id="SSF53448">
    <property type="entry name" value="Nucleotide-diphospho-sugar transferases"/>
    <property type="match status" value="1"/>
</dbReference>
<proteinExistence type="predicted"/>
<reference evidence="1 2" key="1">
    <citation type="submission" date="2024-02" db="EMBL/GenBank/DDBJ databases">
        <title>Bacteria isolated from the canopy kelp, Nereocystis luetkeana.</title>
        <authorList>
            <person name="Pfister C.A."/>
            <person name="Younker I.T."/>
            <person name="Light S.H."/>
        </authorList>
    </citation>
    <scope>NUCLEOTIDE SEQUENCE [LARGE SCALE GENOMIC DNA]</scope>
    <source>
        <strain evidence="1 2">TI.1.03</strain>
    </source>
</reference>
<evidence type="ECO:0000313" key="1">
    <source>
        <dbReference type="EMBL" id="MEL0654879.1"/>
    </source>
</evidence>
<comment type="caution">
    <text evidence="1">The sequence shown here is derived from an EMBL/GenBank/DDBJ whole genome shotgun (WGS) entry which is preliminary data.</text>
</comment>
<organism evidence="1 2">
    <name type="scientific">Pseudoalteromonas issachenkonii</name>
    <dbReference type="NCBI Taxonomy" id="152297"/>
    <lineage>
        <taxon>Bacteria</taxon>
        <taxon>Pseudomonadati</taxon>
        <taxon>Pseudomonadota</taxon>
        <taxon>Gammaproteobacteria</taxon>
        <taxon>Alteromonadales</taxon>
        <taxon>Pseudoalteromonadaceae</taxon>
        <taxon>Pseudoalteromonas</taxon>
    </lineage>
</organism>
<sequence>MWQSIKRSLFARRYLRQQLNHTQQQLALSQLHWLAQQKRLLGAKSESVQIINCIVSLTSYGSRIKTLHYTLYSLLNQTVKPTQIIVWLAHGEQLTKELQALESVIVFKWCKDLRSYKKLIPSLNLQLNAPIITFDDDVIYPDDQVERLYKEHLAYPNVIVCHRAHRIVLNAGQLEAYTRWSFNVSDQLASNLLIPIGIGGVLYPVNCFVAEVTDTNLFMFLCPTADDIWFKFMALKKGYKTKLVENPSPYEEYLHVVGCQEQTLWQHNKIANDAQLAALISYDKTLLDLLRD</sequence>
<dbReference type="InterPro" id="IPR029044">
    <property type="entry name" value="Nucleotide-diphossugar_trans"/>
</dbReference>
<protein>
    <recommendedName>
        <fullName evidence="3">Glycosyl transferase 64 domain-containing protein</fullName>
    </recommendedName>
</protein>
<keyword evidence="2" id="KW-1185">Reference proteome</keyword>
<dbReference type="Proteomes" id="UP001371391">
    <property type="component" value="Unassembled WGS sequence"/>
</dbReference>
<dbReference type="EMBL" id="JBAKAW010000006">
    <property type="protein sequence ID" value="MEL0654879.1"/>
    <property type="molecule type" value="Genomic_DNA"/>
</dbReference>
<evidence type="ECO:0008006" key="3">
    <source>
        <dbReference type="Google" id="ProtNLM"/>
    </source>
</evidence>
<gene>
    <name evidence="1" type="ORF">V6257_07560</name>
</gene>
<dbReference type="RefSeq" id="WP_341602191.1">
    <property type="nucleotide sequence ID" value="NZ_JBAKAW010000006.1"/>
</dbReference>
<accession>A0ABU9GZ50</accession>
<evidence type="ECO:0000313" key="2">
    <source>
        <dbReference type="Proteomes" id="UP001371391"/>
    </source>
</evidence>
<name>A0ABU9GZ50_9GAMM</name>